<evidence type="ECO:0000256" key="1">
    <source>
        <dbReference type="ARBA" id="ARBA00006734"/>
    </source>
</evidence>
<dbReference type="EMBL" id="AP028918">
    <property type="protein sequence ID" value="BES99643.1"/>
    <property type="molecule type" value="Genomic_DNA"/>
</dbReference>
<evidence type="ECO:0000256" key="7">
    <source>
        <dbReference type="SAM" id="MobiDB-lite"/>
    </source>
</evidence>
<dbReference type="PROSITE" id="PS51450">
    <property type="entry name" value="LRR"/>
    <property type="match status" value="1"/>
</dbReference>
<proteinExistence type="inferred from homology"/>
<evidence type="ECO:0000256" key="5">
    <source>
        <dbReference type="ARBA" id="ARBA00047658"/>
    </source>
</evidence>
<evidence type="ECO:0000313" key="8">
    <source>
        <dbReference type="EMBL" id="BES99643.1"/>
    </source>
</evidence>
<keyword evidence="3 6" id="KW-0808">Transferase</keyword>
<keyword evidence="2 6" id="KW-0637">Prenyltransferase</keyword>
<dbReference type="InterPro" id="IPR032675">
    <property type="entry name" value="LRR_dom_sf"/>
</dbReference>
<evidence type="ECO:0000313" key="9">
    <source>
        <dbReference type="Proteomes" id="UP001307889"/>
    </source>
</evidence>
<dbReference type="Gene3D" id="3.80.10.10">
    <property type="entry name" value="Ribonuclease Inhibitor"/>
    <property type="match status" value="1"/>
</dbReference>
<keyword evidence="4" id="KW-0677">Repeat</keyword>
<dbReference type="Pfam" id="PF01239">
    <property type="entry name" value="PPTA"/>
    <property type="match status" value="4"/>
</dbReference>
<feature type="region of interest" description="Disordered" evidence="7">
    <location>
        <begin position="1"/>
        <end position="24"/>
    </location>
</feature>
<dbReference type="GO" id="GO:0016740">
    <property type="term" value="F:transferase activity"/>
    <property type="evidence" value="ECO:0007669"/>
    <property type="project" value="UniProtKB-KW"/>
</dbReference>
<comment type="catalytic activity">
    <reaction evidence="5 6">
        <text>geranylgeranyl diphosphate + L-cysteinyl-[protein] = S-geranylgeranyl-L-cysteinyl-[protein] + diphosphate</text>
        <dbReference type="Rhea" id="RHEA:21240"/>
        <dbReference type="Rhea" id="RHEA-COMP:10131"/>
        <dbReference type="Rhea" id="RHEA-COMP:11537"/>
        <dbReference type="ChEBI" id="CHEBI:29950"/>
        <dbReference type="ChEBI" id="CHEBI:33019"/>
        <dbReference type="ChEBI" id="CHEBI:57533"/>
        <dbReference type="ChEBI" id="CHEBI:86021"/>
        <dbReference type="EC" id="2.5.1.60"/>
    </reaction>
</comment>
<dbReference type="Gene3D" id="2.60.40.1130">
    <property type="entry name" value="Rab geranylgeranyltransferase alpha-subunit, insert domain"/>
    <property type="match status" value="1"/>
</dbReference>
<reference evidence="8 9" key="1">
    <citation type="submission" date="2023-09" db="EMBL/GenBank/DDBJ databases">
        <title>Nesidiocoris tenuis whole genome shotgun sequence.</title>
        <authorList>
            <person name="Shibata T."/>
            <person name="Shimoda M."/>
            <person name="Kobayashi T."/>
            <person name="Uehara T."/>
        </authorList>
    </citation>
    <scope>NUCLEOTIDE SEQUENCE [LARGE SCALE GENOMIC DNA]</scope>
    <source>
        <strain evidence="8 9">Japan</strain>
    </source>
</reference>
<evidence type="ECO:0000256" key="4">
    <source>
        <dbReference type="ARBA" id="ARBA00022737"/>
    </source>
</evidence>
<dbReference type="SUPFAM" id="SSF48439">
    <property type="entry name" value="Protein prenylyltransferase"/>
    <property type="match status" value="1"/>
</dbReference>
<name>A0ABN7B5H5_9HEMI</name>
<protein>
    <recommendedName>
        <fullName evidence="6">Geranylgeranyl transferase type-2 subunit alpha</fullName>
        <ecNumber evidence="6">2.5.1.60</ecNumber>
    </recommendedName>
    <alternativeName>
        <fullName evidence="6">Geranylgeranyl transferase type II subunit alpha</fullName>
    </alternativeName>
</protein>
<dbReference type="Gene3D" id="1.25.40.120">
    <property type="entry name" value="Protein prenylyltransferase"/>
    <property type="match status" value="1"/>
</dbReference>
<evidence type="ECO:0000256" key="2">
    <source>
        <dbReference type="ARBA" id="ARBA00022602"/>
    </source>
</evidence>
<organism evidence="8 9">
    <name type="scientific">Nesidiocoris tenuis</name>
    <dbReference type="NCBI Taxonomy" id="355587"/>
    <lineage>
        <taxon>Eukaryota</taxon>
        <taxon>Metazoa</taxon>
        <taxon>Ecdysozoa</taxon>
        <taxon>Arthropoda</taxon>
        <taxon>Hexapoda</taxon>
        <taxon>Insecta</taxon>
        <taxon>Pterygota</taxon>
        <taxon>Neoptera</taxon>
        <taxon>Paraneoptera</taxon>
        <taxon>Hemiptera</taxon>
        <taxon>Heteroptera</taxon>
        <taxon>Panheteroptera</taxon>
        <taxon>Cimicomorpha</taxon>
        <taxon>Miridae</taxon>
        <taxon>Dicyphina</taxon>
        <taxon>Nesidiocoris</taxon>
    </lineage>
</organism>
<comment type="similarity">
    <text evidence="1 6">Belongs to the protein prenyltransferase subunit alpha family.</text>
</comment>
<evidence type="ECO:0000256" key="3">
    <source>
        <dbReference type="ARBA" id="ARBA00022679"/>
    </source>
</evidence>
<dbReference type="PROSITE" id="PS51147">
    <property type="entry name" value="PFTA"/>
    <property type="match status" value="4"/>
</dbReference>
<dbReference type="Proteomes" id="UP001307889">
    <property type="component" value="Chromosome 10"/>
</dbReference>
<dbReference type="PANTHER" id="PTHR11129:SF2">
    <property type="entry name" value="GERANYLGERANYL TRANSFERASE TYPE-2 SUBUNIT ALPHA"/>
    <property type="match status" value="1"/>
</dbReference>
<dbReference type="InterPro" id="IPR002088">
    <property type="entry name" value="Prenyl_trans_a"/>
</dbReference>
<accession>A0ABN7B5H5</accession>
<comment type="function">
    <text evidence="6">Catalyzes the transfer of a geranyl-geranyl moiety from geranyl-geranyl pyrophosphate to cysteines occuring in specific C-terminal amino acid sequences.</text>
</comment>
<dbReference type="PANTHER" id="PTHR11129">
    <property type="entry name" value="PROTEIN FARNESYLTRANSFERASE ALPHA SUBUNIT/RAB GERANYLGERANYL TRANSFERASE ALPHA SUBUNIT"/>
    <property type="match status" value="1"/>
</dbReference>
<dbReference type="InterPro" id="IPR001611">
    <property type="entry name" value="Leu-rich_rpt"/>
</dbReference>
<dbReference type="EC" id="2.5.1.60" evidence="6"/>
<evidence type="ECO:0000256" key="6">
    <source>
        <dbReference type="RuleBase" id="RU367120"/>
    </source>
</evidence>
<keyword evidence="9" id="KW-1185">Reference proteome</keyword>
<gene>
    <name evidence="8" type="ORF">NTJ_12460</name>
</gene>
<sequence>MHGQKKTDKSEAVKEKERKQKEAKLKEYRDGMAQIATRREAKLLDWDTMGVISDVLRVNPDVYTLWNLRKEIILLLLSDDSNNEEPVKLGENELRLTESCLKINPKSYGAWHHRKWILENCPGLDLKIELALCTKYLKLDSRNFHCWDYRRFVVSMLDLSPEEELSYTLVKIEEDFSNYSSWHYRSKLLPLIHGDPTGQKPIEEEIHLQELDLVQNAAFTDPNDSSAWYYLRWLVGELQPKLDVILAFVSREDKKLFVGFNRNASLDRVRIECSAASRWRTVESFEDGSLWFADLNDVSMDELVVNVSLQSHEKSISLTEKEGFFWQASPQFDPTISEKMKAVLEEQLDSCNQLLDLEPDTKWPLLTSVVFMKAIDSYAYRDDIMKRLESLKKCDRYRINYYNDLMNKYLIEARLLNSPADGSSSLANLNLESLHHSQYLSPAVDIDLSHNRLGKSLPKIVHAVSCKHLNLDSNCLKSLKNLPRLSKLESISLADNEFDSLDDLLSDLDGFTSLSRLFFRSWCEVVLVSHVAFAFAM</sequence>
<dbReference type="SUPFAM" id="SSF52058">
    <property type="entry name" value="L domain-like"/>
    <property type="match status" value="1"/>
</dbReference>